<dbReference type="InterPro" id="IPR018490">
    <property type="entry name" value="cNMP-bd_dom_sf"/>
</dbReference>
<gene>
    <name evidence="1" type="ORF">Cop2CBH44_16340</name>
</gene>
<evidence type="ECO:0000313" key="2">
    <source>
        <dbReference type="Proteomes" id="UP000594042"/>
    </source>
</evidence>
<dbReference type="AlphaFoldDB" id="A0A7G1HXM5"/>
<dbReference type="KEGG" id="copr:Cop2CBH44_16340"/>
<reference evidence="2" key="1">
    <citation type="submission" date="2020-07" db="EMBL/GenBank/DDBJ databases">
        <title>Complete genome sequencing of Coprobacter sp. strain 2CBH44.</title>
        <authorList>
            <person name="Sakamoto M."/>
            <person name="Murakami T."/>
            <person name="Mori H."/>
        </authorList>
    </citation>
    <scope>NUCLEOTIDE SEQUENCE [LARGE SCALE GENOMIC DNA]</scope>
    <source>
        <strain evidence="2">2CBH44</strain>
    </source>
</reference>
<keyword evidence="1" id="KW-0238">DNA-binding</keyword>
<keyword evidence="2" id="KW-1185">Reference proteome</keyword>
<dbReference type="Proteomes" id="UP000594042">
    <property type="component" value="Chromosome"/>
</dbReference>
<dbReference type="RefSeq" id="WP_021931993.1">
    <property type="nucleotide sequence ID" value="NZ_AP023322.1"/>
</dbReference>
<dbReference type="SUPFAM" id="SSF51206">
    <property type="entry name" value="cAMP-binding domain-like"/>
    <property type="match status" value="1"/>
</dbReference>
<dbReference type="GO" id="GO:0003677">
    <property type="term" value="F:DNA binding"/>
    <property type="evidence" value="ECO:0007669"/>
    <property type="project" value="UniProtKB-KW"/>
</dbReference>
<protein>
    <submittedName>
        <fullName evidence="1">DNA-binding protein</fullName>
    </submittedName>
</protein>
<evidence type="ECO:0000313" key="1">
    <source>
        <dbReference type="EMBL" id="BCI63281.1"/>
    </source>
</evidence>
<dbReference type="InterPro" id="IPR014710">
    <property type="entry name" value="RmlC-like_jellyroll"/>
</dbReference>
<dbReference type="Gene3D" id="2.60.120.10">
    <property type="entry name" value="Jelly Rolls"/>
    <property type="match status" value="1"/>
</dbReference>
<accession>A0A7G1HXM5</accession>
<name>A0A7G1HXM5_9BACT</name>
<organism evidence="1 2">
    <name type="scientific">Coprobacter secundus subsp. similis</name>
    <dbReference type="NCBI Taxonomy" id="2751153"/>
    <lineage>
        <taxon>Bacteria</taxon>
        <taxon>Pseudomonadati</taxon>
        <taxon>Bacteroidota</taxon>
        <taxon>Bacteroidia</taxon>
        <taxon>Bacteroidales</taxon>
        <taxon>Barnesiellaceae</taxon>
        <taxon>Coprobacter</taxon>
    </lineage>
</organism>
<dbReference type="EMBL" id="AP023322">
    <property type="protein sequence ID" value="BCI63281.1"/>
    <property type="molecule type" value="Genomic_DNA"/>
</dbReference>
<sequence>MQEFINYLQDNLQLSSLQTEFLKTQIVPQHFKKGEIWVNPSEFDEQIYYIKKGGCRSFYLKDGKDITFSFAFETNLLISVRSKLTKKDYPEIIEFLEDTEAFSLKMFPFDELCKDYPQFARFSLTILYRYNTFLEERIINLQCKTAKERYEWLLSKYPKLLQKATLGHIASFLGITPETLSRIRADKSYNI</sequence>
<proteinExistence type="predicted"/>